<proteinExistence type="predicted"/>
<evidence type="ECO:0000313" key="2">
    <source>
        <dbReference type="EMBL" id="SPE31647.1"/>
    </source>
</evidence>
<dbReference type="Proteomes" id="UP000239735">
    <property type="component" value="Unassembled WGS sequence"/>
</dbReference>
<evidence type="ECO:0000313" key="3">
    <source>
        <dbReference type="Proteomes" id="UP000239735"/>
    </source>
</evidence>
<gene>
    <name evidence="2" type="ORF">SBA5_90024</name>
</gene>
<sequence length="133" mass="14932">MPRRDCSGERPPHRRVPALHTQPPARKSLRDRSCAMPLSTWSLRASHGTPQCILAATNHGRNGVETHPILEDEISFQQNAQDQFKEGILPFLFDLEAARAATCRAASAQSQSRASCHRIRFGNSFPRKFVAHY</sequence>
<dbReference type="EMBL" id="OKRB01000152">
    <property type="protein sequence ID" value="SPE31647.1"/>
    <property type="molecule type" value="Genomic_DNA"/>
</dbReference>
<evidence type="ECO:0000256" key="1">
    <source>
        <dbReference type="SAM" id="MobiDB-lite"/>
    </source>
</evidence>
<dbReference type="AlphaFoldDB" id="A0A2N9M8A9"/>
<feature type="region of interest" description="Disordered" evidence="1">
    <location>
        <begin position="1"/>
        <end position="31"/>
    </location>
</feature>
<accession>A0A2N9M8A9</accession>
<organism evidence="2 3">
    <name type="scientific">Candidatus Sulfuritelmatomonas gaucii</name>
    <dbReference type="NCBI Taxonomy" id="2043161"/>
    <lineage>
        <taxon>Bacteria</taxon>
        <taxon>Pseudomonadati</taxon>
        <taxon>Acidobacteriota</taxon>
        <taxon>Terriglobia</taxon>
        <taxon>Terriglobales</taxon>
        <taxon>Acidobacteriaceae</taxon>
        <taxon>Candidatus Sulfuritelmatomonas</taxon>
    </lineage>
</organism>
<name>A0A2N9M8A9_9BACT</name>
<reference evidence="3" key="1">
    <citation type="submission" date="2018-02" db="EMBL/GenBank/DDBJ databases">
        <authorList>
            <person name="Hausmann B."/>
        </authorList>
    </citation>
    <scope>NUCLEOTIDE SEQUENCE [LARGE SCALE GENOMIC DNA]</scope>
    <source>
        <strain evidence="3">Peat soil MAG SbA5</strain>
    </source>
</reference>
<feature type="compositionally biased region" description="Basic and acidic residues" evidence="1">
    <location>
        <begin position="1"/>
        <end position="11"/>
    </location>
</feature>
<protein>
    <submittedName>
        <fullName evidence="2">Uncharacterized protein</fullName>
    </submittedName>
</protein>